<evidence type="ECO:0000256" key="2">
    <source>
        <dbReference type="SAM" id="MobiDB-lite"/>
    </source>
</evidence>
<dbReference type="InterPro" id="IPR036400">
    <property type="entry name" value="Cyt_B5-like_heme/steroid_sf"/>
</dbReference>
<name>A0A6G1HCL7_9PEZI</name>
<dbReference type="SUPFAM" id="SSF55856">
    <property type="entry name" value="Cytochrome b5-like heme/steroid binding domain"/>
    <property type="match status" value="1"/>
</dbReference>
<dbReference type="AlphaFoldDB" id="A0A6G1HCL7"/>
<dbReference type="InterPro" id="IPR001199">
    <property type="entry name" value="Cyt_B5-like_heme/steroid-bd"/>
</dbReference>
<evidence type="ECO:0000313" key="4">
    <source>
        <dbReference type="EMBL" id="KAF1990807.1"/>
    </source>
</evidence>
<feature type="domain" description="Cytochrome b5 heme-binding" evidence="3">
    <location>
        <begin position="28"/>
        <end position="123"/>
    </location>
</feature>
<dbReference type="SMART" id="SM01117">
    <property type="entry name" value="Cyt-b5"/>
    <property type="match status" value="1"/>
</dbReference>
<feature type="compositionally biased region" description="Basic and acidic residues" evidence="2">
    <location>
        <begin position="1"/>
        <end position="13"/>
    </location>
</feature>
<dbReference type="Proteomes" id="UP000800041">
    <property type="component" value="Unassembled WGS sequence"/>
</dbReference>
<reference evidence="4" key="1">
    <citation type="journal article" date="2020" name="Stud. Mycol.">
        <title>101 Dothideomycetes genomes: a test case for predicting lifestyles and emergence of pathogens.</title>
        <authorList>
            <person name="Haridas S."/>
            <person name="Albert R."/>
            <person name="Binder M."/>
            <person name="Bloem J."/>
            <person name="Labutti K."/>
            <person name="Salamov A."/>
            <person name="Andreopoulos B."/>
            <person name="Baker S."/>
            <person name="Barry K."/>
            <person name="Bills G."/>
            <person name="Bluhm B."/>
            <person name="Cannon C."/>
            <person name="Castanera R."/>
            <person name="Culley D."/>
            <person name="Daum C."/>
            <person name="Ezra D."/>
            <person name="Gonzalez J."/>
            <person name="Henrissat B."/>
            <person name="Kuo A."/>
            <person name="Liang C."/>
            <person name="Lipzen A."/>
            <person name="Lutzoni F."/>
            <person name="Magnuson J."/>
            <person name="Mondo S."/>
            <person name="Nolan M."/>
            <person name="Ohm R."/>
            <person name="Pangilinan J."/>
            <person name="Park H.-J."/>
            <person name="Ramirez L."/>
            <person name="Alfaro M."/>
            <person name="Sun H."/>
            <person name="Tritt A."/>
            <person name="Yoshinaga Y."/>
            <person name="Zwiers L.-H."/>
            <person name="Turgeon B."/>
            <person name="Goodwin S."/>
            <person name="Spatafora J."/>
            <person name="Crous P."/>
            <person name="Grigoriev I."/>
        </authorList>
    </citation>
    <scope>NUCLEOTIDE SEQUENCE</scope>
    <source>
        <strain evidence="4">CBS 113979</strain>
    </source>
</reference>
<dbReference type="InterPro" id="IPR050577">
    <property type="entry name" value="MAPR/NEUFC/NENF-like"/>
</dbReference>
<evidence type="ECO:0000313" key="5">
    <source>
        <dbReference type="Proteomes" id="UP000800041"/>
    </source>
</evidence>
<protein>
    <submittedName>
        <fullName evidence="4">Progesterone binding protein-like protein</fullName>
    </submittedName>
</protein>
<dbReference type="EMBL" id="ML977141">
    <property type="protein sequence ID" value="KAF1990807.1"/>
    <property type="molecule type" value="Genomic_DNA"/>
</dbReference>
<dbReference type="PANTHER" id="PTHR10281">
    <property type="entry name" value="MEMBRANE-ASSOCIATED PROGESTERONE RECEPTOR COMPONENT-RELATED"/>
    <property type="match status" value="1"/>
</dbReference>
<evidence type="ECO:0000256" key="1">
    <source>
        <dbReference type="ARBA" id="ARBA00038357"/>
    </source>
</evidence>
<comment type="similarity">
    <text evidence="1">Belongs to the cytochrome b5 family. MAPR subfamily.</text>
</comment>
<feature type="region of interest" description="Disordered" evidence="2">
    <location>
        <begin position="1"/>
        <end position="23"/>
    </location>
</feature>
<dbReference type="PANTHER" id="PTHR10281:SF115">
    <property type="entry name" value="BINDING PROTEIN, PUTATIVE (AFU_ORTHOLOGUE AFUA_4G06240)-RELATED"/>
    <property type="match status" value="1"/>
</dbReference>
<sequence>MAEASGEKKERFAPKTPVNLDPPKDDAISLDYLAKCDGTNEGYPTYVAIKGTVFDVSGNAAYAPKGNYHVFCGKDSSRALALSSLKPEECVAEWQDLDDEKKGVLNDWYTFFRKRYNIMGHVQEASNL</sequence>
<proteinExistence type="inferred from homology"/>
<gene>
    <name evidence="4" type="ORF">K402DRAFT_400965</name>
</gene>
<dbReference type="GO" id="GO:0020037">
    <property type="term" value="F:heme binding"/>
    <property type="evidence" value="ECO:0007669"/>
    <property type="project" value="UniProtKB-ARBA"/>
</dbReference>
<dbReference type="GO" id="GO:0005783">
    <property type="term" value="C:endoplasmic reticulum"/>
    <property type="evidence" value="ECO:0007669"/>
    <property type="project" value="TreeGrafter"/>
</dbReference>
<dbReference type="GO" id="GO:0016020">
    <property type="term" value="C:membrane"/>
    <property type="evidence" value="ECO:0007669"/>
    <property type="project" value="TreeGrafter"/>
</dbReference>
<keyword evidence="5" id="KW-1185">Reference proteome</keyword>
<dbReference type="FunFam" id="3.10.120.10:FF:000003">
    <property type="entry name" value="membrane-associated progesterone receptor component 1"/>
    <property type="match status" value="1"/>
</dbReference>
<dbReference type="OrthoDB" id="899at2759"/>
<evidence type="ECO:0000259" key="3">
    <source>
        <dbReference type="SMART" id="SM01117"/>
    </source>
</evidence>
<accession>A0A6G1HCL7</accession>
<dbReference type="Gene3D" id="3.10.120.10">
    <property type="entry name" value="Cytochrome b5-like heme/steroid binding domain"/>
    <property type="match status" value="1"/>
</dbReference>
<organism evidence="4 5">
    <name type="scientific">Aulographum hederae CBS 113979</name>
    <dbReference type="NCBI Taxonomy" id="1176131"/>
    <lineage>
        <taxon>Eukaryota</taxon>
        <taxon>Fungi</taxon>
        <taxon>Dikarya</taxon>
        <taxon>Ascomycota</taxon>
        <taxon>Pezizomycotina</taxon>
        <taxon>Dothideomycetes</taxon>
        <taxon>Pleosporomycetidae</taxon>
        <taxon>Aulographales</taxon>
        <taxon>Aulographaceae</taxon>
    </lineage>
</organism>